<gene>
    <name evidence="1" type="ORF">GOMPHAMPRED_008327</name>
</gene>
<keyword evidence="2" id="KW-1185">Reference proteome</keyword>
<accession>A0A8H3F0S2</accession>
<sequence length="88" mass="9977">MPDEVNAQDIKARLSQRNNIDYLSGLQEQTFDMRSFEDQSTTIEDILKEKGENVRHGTLGTEGDIEIWDDVTISGRTSMEDSGEKARI</sequence>
<evidence type="ECO:0000313" key="2">
    <source>
        <dbReference type="Proteomes" id="UP000664169"/>
    </source>
</evidence>
<dbReference type="OrthoDB" id="512667at2759"/>
<protein>
    <submittedName>
        <fullName evidence="1">Uncharacterized protein</fullName>
    </submittedName>
</protein>
<dbReference type="AlphaFoldDB" id="A0A8H3F0S2"/>
<dbReference type="Proteomes" id="UP000664169">
    <property type="component" value="Unassembled WGS sequence"/>
</dbReference>
<organism evidence="1 2">
    <name type="scientific">Gomphillus americanus</name>
    <dbReference type="NCBI Taxonomy" id="1940652"/>
    <lineage>
        <taxon>Eukaryota</taxon>
        <taxon>Fungi</taxon>
        <taxon>Dikarya</taxon>
        <taxon>Ascomycota</taxon>
        <taxon>Pezizomycotina</taxon>
        <taxon>Lecanoromycetes</taxon>
        <taxon>OSLEUM clade</taxon>
        <taxon>Ostropomycetidae</taxon>
        <taxon>Ostropales</taxon>
        <taxon>Graphidaceae</taxon>
        <taxon>Gomphilloideae</taxon>
        <taxon>Gomphillus</taxon>
    </lineage>
</organism>
<reference evidence="1" key="1">
    <citation type="submission" date="2021-03" db="EMBL/GenBank/DDBJ databases">
        <authorList>
            <person name="Tagirdzhanova G."/>
        </authorList>
    </citation>
    <scope>NUCLEOTIDE SEQUENCE</scope>
</reference>
<dbReference type="EMBL" id="CAJPDQ010000009">
    <property type="protein sequence ID" value="CAF9914909.1"/>
    <property type="molecule type" value="Genomic_DNA"/>
</dbReference>
<name>A0A8H3F0S2_9LECA</name>
<comment type="caution">
    <text evidence="1">The sequence shown here is derived from an EMBL/GenBank/DDBJ whole genome shotgun (WGS) entry which is preliminary data.</text>
</comment>
<proteinExistence type="predicted"/>
<evidence type="ECO:0000313" key="1">
    <source>
        <dbReference type="EMBL" id="CAF9914909.1"/>
    </source>
</evidence>